<evidence type="ECO:0000313" key="2">
    <source>
        <dbReference type="Proteomes" id="UP000054018"/>
    </source>
</evidence>
<dbReference type="HOGENOM" id="CLU_001324_7_2_1"/>
<organism evidence="1 2">
    <name type="scientific">Pisolithus microcarpus 441</name>
    <dbReference type="NCBI Taxonomy" id="765257"/>
    <lineage>
        <taxon>Eukaryota</taxon>
        <taxon>Fungi</taxon>
        <taxon>Dikarya</taxon>
        <taxon>Basidiomycota</taxon>
        <taxon>Agaricomycotina</taxon>
        <taxon>Agaricomycetes</taxon>
        <taxon>Agaricomycetidae</taxon>
        <taxon>Boletales</taxon>
        <taxon>Sclerodermatineae</taxon>
        <taxon>Pisolithaceae</taxon>
        <taxon>Pisolithus</taxon>
    </lineage>
</organism>
<keyword evidence="2" id="KW-1185">Reference proteome</keyword>
<reference evidence="1 2" key="1">
    <citation type="submission" date="2014-04" db="EMBL/GenBank/DDBJ databases">
        <authorList>
            <consortium name="DOE Joint Genome Institute"/>
            <person name="Kuo A."/>
            <person name="Kohler A."/>
            <person name="Costa M.D."/>
            <person name="Nagy L.G."/>
            <person name="Floudas D."/>
            <person name="Copeland A."/>
            <person name="Barry K.W."/>
            <person name="Cichocki N."/>
            <person name="Veneault-Fourrey C."/>
            <person name="LaButti K."/>
            <person name="Lindquist E.A."/>
            <person name="Lipzen A."/>
            <person name="Lundell T."/>
            <person name="Morin E."/>
            <person name="Murat C."/>
            <person name="Sun H."/>
            <person name="Tunlid A."/>
            <person name="Henrissat B."/>
            <person name="Grigoriev I.V."/>
            <person name="Hibbett D.S."/>
            <person name="Martin F."/>
            <person name="Nordberg H.P."/>
            <person name="Cantor M.N."/>
            <person name="Hua S.X."/>
        </authorList>
    </citation>
    <scope>NUCLEOTIDE SEQUENCE [LARGE SCALE GENOMIC DNA]</scope>
    <source>
        <strain evidence="1 2">441</strain>
    </source>
</reference>
<gene>
    <name evidence="1" type="ORF">PISMIDRAFT_123542</name>
</gene>
<protein>
    <submittedName>
        <fullName evidence="1">Uncharacterized protein</fullName>
    </submittedName>
</protein>
<dbReference type="Proteomes" id="UP000054018">
    <property type="component" value="Unassembled WGS sequence"/>
</dbReference>
<evidence type="ECO:0000313" key="1">
    <source>
        <dbReference type="EMBL" id="KIK10975.1"/>
    </source>
</evidence>
<dbReference type="EMBL" id="KN834337">
    <property type="protein sequence ID" value="KIK10975.1"/>
    <property type="molecule type" value="Genomic_DNA"/>
</dbReference>
<sequence length="96" mass="10848">MTNAYAFTDYWAQGQTIPYVIVDIAKPPSGGLNLFNLYVALSRSSGRRSIRLLRDFEDTIFMCCHAVDLLAEDDRLLLLDTETASWWSRIMGSLGL</sequence>
<dbReference type="OrthoDB" id="2986975at2759"/>
<reference evidence="2" key="2">
    <citation type="submission" date="2015-01" db="EMBL/GenBank/DDBJ databases">
        <title>Evolutionary Origins and Diversification of the Mycorrhizal Mutualists.</title>
        <authorList>
            <consortium name="DOE Joint Genome Institute"/>
            <consortium name="Mycorrhizal Genomics Consortium"/>
            <person name="Kohler A."/>
            <person name="Kuo A."/>
            <person name="Nagy L.G."/>
            <person name="Floudas D."/>
            <person name="Copeland A."/>
            <person name="Barry K.W."/>
            <person name="Cichocki N."/>
            <person name="Veneault-Fourrey C."/>
            <person name="LaButti K."/>
            <person name="Lindquist E.A."/>
            <person name="Lipzen A."/>
            <person name="Lundell T."/>
            <person name="Morin E."/>
            <person name="Murat C."/>
            <person name="Riley R."/>
            <person name="Ohm R."/>
            <person name="Sun H."/>
            <person name="Tunlid A."/>
            <person name="Henrissat B."/>
            <person name="Grigoriev I.V."/>
            <person name="Hibbett D.S."/>
            <person name="Martin F."/>
        </authorList>
    </citation>
    <scope>NUCLEOTIDE SEQUENCE [LARGE SCALE GENOMIC DNA]</scope>
    <source>
        <strain evidence="2">441</strain>
    </source>
</reference>
<dbReference type="AlphaFoldDB" id="A0A0C9XFD2"/>
<proteinExistence type="predicted"/>
<name>A0A0C9XFD2_9AGAM</name>
<accession>A0A0C9XFD2</accession>